<dbReference type="EMBL" id="VSRR010005623">
    <property type="protein sequence ID" value="MPC42949.1"/>
    <property type="molecule type" value="Genomic_DNA"/>
</dbReference>
<keyword evidence="1" id="KW-0472">Membrane</keyword>
<evidence type="ECO:0000256" key="1">
    <source>
        <dbReference type="SAM" id="Phobius"/>
    </source>
</evidence>
<evidence type="ECO:0000313" key="2">
    <source>
        <dbReference type="EMBL" id="MPC42949.1"/>
    </source>
</evidence>
<name>A0A5B7FCG5_PORTR</name>
<evidence type="ECO:0000313" key="3">
    <source>
        <dbReference type="Proteomes" id="UP000324222"/>
    </source>
</evidence>
<protein>
    <submittedName>
        <fullName evidence="2">Uncharacterized protein</fullName>
    </submittedName>
</protein>
<gene>
    <name evidence="2" type="ORF">E2C01_036584</name>
</gene>
<proteinExistence type="predicted"/>
<organism evidence="2 3">
    <name type="scientific">Portunus trituberculatus</name>
    <name type="common">Swimming crab</name>
    <name type="synonym">Neptunus trituberculatus</name>
    <dbReference type="NCBI Taxonomy" id="210409"/>
    <lineage>
        <taxon>Eukaryota</taxon>
        <taxon>Metazoa</taxon>
        <taxon>Ecdysozoa</taxon>
        <taxon>Arthropoda</taxon>
        <taxon>Crustacea</taxon>
        <taxon>Multicrustacea</taxon>
        <taxon>Malacostraca</taxon>
        <taxon>Eumalacostraca</taxon>
        <taxon>Eucarida</taxon>
        <taxon>Decapoda</taxon>
        <taxon>Pleocyemata</taxon>
        <taxon>Brachyura</taxon>
        <taxon>Eubrachyura</taxon>
        <taxon>Portunoidea</taxon>
        <taxon>Portunidae</taxon>
        <taxon>Portuninae</taxon>
        <taxon>Portunus</taxon>
    </lineage>
</organism>
<feature type="transmembrane region" description="Helical" evidence="1">
    <location>
        <begin position="20"/>
        <end position="36"/>
    </location>
</feature>
<dbReference type="Proteomes" id="UP000324222">
    <property type="component" value="Unassembled WGS sequence"/>
</dbReference>
<dbReference type="AlphaFoldDB" id="A0A5B7FCG5"/>
<keyword evidence="3" id="KW-1185">Reference proteome</keyword>
<keyword evidence="1" id="KW-0812">Transmembrane</keyword>
<sequence>MLASGRSTFGASLRCSGVGFAPTFFLTLFLVCQYCGTRVRKRMPLDLVSINLLVFKLSLMTDLAIVSTTVYSFRLPRVGYWELPDVSLCPPAMDGKKDFPPALFHTRCLERYSTHSEAIPVFTDDSKFDAELSAIVLALQIIVTLPVSSL</sequence>
<reference evidence="2 3" key="1">
    <citation type="submission" date="2019-05" db="EMBL/GenBank/DDBJ databases">
        <title>Another draft genome of Portunus trituberculatus and its Hox gene families provides insights of decapod evolution.</title>
        <authorList>
            <person name="Jeong J.-H."/>
            <person name="Song I."/>
            <person name="Kim S."/>
            <person name="Choi T."/>
            <person name="Kim D."/>
            <person name="Ryu S."/>
            <person name="Kim W."/>
        </authorList>
    </citation>
    <scope>NUCLEOTIDE SEQUENCE [LARGE SCALE GENOMIC DNA]</scope>
    <source>
        <tissue evidence="2">Muscle</tissue>
    </source>
</reference>
<keyword evidence="1" id="KW-1133">Transmembrane helix</keyword>
<comment type="caution">
    <text evidence="2">The sequence shown here is derived from an EMBL/GenBank/DDBJ whole genome shotgun (WGS) entry which is preliminary data.</text>
</comment>
<accession>A0A5B7FCG5</accession>